<organism evidence="2 3">
    <name type="scientific">Alteraurantiacibacter buctensis</name>
    <dbReference type="NCBI Taxonomy" id="1503981"/>
    <lineage>
        <taxon>Bacteria</taxon>
        <taxon>Pseudomonadati</taxon>
        <taxon>Pseudomonadota</taxon>
        <taxon>Alphaproteobacteria</taxon>
        <taxon>Sphingomonadales</taxon>
        <taxon>Erythrobacteraceae</taxon>
        <taxon>Alteraurantiacibacter</taxon>
    </lineage>
</organism>
<keyword evidence="1" id="KW-0732">Signal</keyword>
<proteinExistence type="predicted"/>
<evidence type="ECO:0000313" key="2">
    <source>
        <dbReference type="EMBL" id="MXO72464.1"/>
    </source>
</evidence>
<evidence type="ECO:0000313" key="3">
    <source>
        <dbReference type="Proteomes" id="UP000466966"/>
    </source>
</evidence>
<name>A0A844Z186_9SPHN</name>
<sequence>MHRNWGFSALAIVATLVTALPASAEQMRVDGYFPAGNDEAATLRSLAVENFSGEDGPRLSLQVADALRDVRIDGRPWLSVLVGRFGRDADGVLQGDVRTRVDENVTMLRRDVCVSYDQYDNCQARENREVECLRATTVVRPELRLVRRGGQLVWRYSQESSRGAEFCPGFDDEPDFDAQVDSMLADFTTQIRYALAPAHESRSIRVMGGRDELPRPLRDTYRQAMRQTERDPAAACAIFASLLPQAPGHVQLVHNNALCAEQAGDYAAAEQGYQQLTTSRGAQREGREGLARMAQYRRGRAQIEQRGL</sequence>
<dbReference type="EMBL" id="WTYV01000005">
    <property type="protein sequence ID" value="MXO72464.1"/>
    <property type="molecule type" value="Genomic_DNA"/>
</dbReference>
<protein>
    <recommendedName>
        <fullName evidence="4">Tetratricopeptide repeat protein</fullName>
    </recommendedName>
</protein>
<dbReference type="AlphaFoldDB" id="A0A844Z186"/>
<reference evidence="2 3" key="1">
    <citation type="submission" date="2019-12" db="EMBL/GenBank/DDBJ databases">
        <title>Genomic-based taxomic classification of the family Erythrobacteraceae.</title>
        <authorList>
            <person name="Xu L."/>
        </authorList>
    </citation>
    <scope>NUCLEOTIDE SEQUENCE [LARGE SCALE GENOMIC DNA]</scope>
    <source>
        <strain evidence="2 3">M0322</strain>
    </source>
</reference>
<accession>A0A844Z186</accession>
<dbReference type="Proteomes" id="UP000466966">
    <property type="component" value="Unassembled WGS sequence"/>
</dbReference>
<dbReference type="RefSeq" id="WP_160772400.1">
    <property type="nucleotide sequence ID" value="NZ_WTYV01000005.1"/>
</dbReference>
<feature type="chain" id="PRO_5032466093" description="Tetratricopeptide repeat protein" evidence="1">
    <location>
        <begin position="25"/>
        <end position="308"/>
    </location>
</feature>
<keyword evidence="3" id="KW-1185">Reference proteome</keyword>
<evidence type="ECO:0008006" key="4">
    <source>
        <dbReference type="Google" id="ProtNLM"/>
    </source>
</evidence>
<comment type="caution">
    <text evidence="2">The sequence shown here is derived from an EMBL/GenBank/DDBJ whole genome shotgun (WGS) entry which is preliminary data.</text>
</comment>
<evidence type="ECO:0000256" key="1">
    <source>
        <dbReference type="SAM" id="SignalP"/>
    </source>
</evidence>
<feature type="signal peptide" evidence="1">
    <location>
        <begin position="1"/>
        <end position="24"/>
    </location>
</feature>
<gene>
    <name evidence="2" type="ORF">GRI99_12580</name>
</gene>
<dbReference type="OrthoDB" id="7426733at2"/>